<feature type="domain" description="RCK N-terminal" evidence="3">
    <location>
        <begin position="123"/>
        <end position="240"/>
    </location>
</feature>
<gene>
    <name evidence="4" type="ORF">HA336_07325</name>
</gene>
<sequence length="416" mass="46520">MKAKVRTFRYLWHLLRDVISVPTVKYAVAYVAALLCLGTLGYWTLEGRSPVDAFYTTVLILTGVGCANPPTTPAGEIFTVGLLAVGLGALIHIISRVFAALLRGDVLLRIKESDAMARIERMRDHVVICGYGKKGREIARNLGEHGFEVVVVDKDPEKCDRAFRDGHLAVQGDVTSEETLLKAGVERAQAVALVTDSDETNVFACVLVRDLNPDAWIVAAARSKTGARTLLRAGADEVVRVYEAAGIVIANRLMDPLSFLVTVRHPLEDTFREFREIIRHGGIVVDVRYHIPSLPEPLVKDLWVEDESDVKRRLEMHEDSETREALERLHRMSDDVHSHRIIVRREEDKEKIVEALRRLVPDRSRHDSQRGFEGGVRSGGVSFTPRLPGAPSSLRLPRCVLRPPRPSSRLFGAPWW</sequence>
<dbReference type="InterPro" id="IPR050721">
    <property type="entry name" value="Trk_Ktr_HKT_K-transport"/>
</dbReference>
<dbReference type="PROSITE" id="PS51201">
    <property type="entry name" value="RCK_N"/>
    <property type="match status" value="1"/>
</dbReference>
<reference evidence="4" key="1">
    <citation type="journal article" date="2020" name="bioRxiv">
        <title>A rank-normalized archaeal taxonomy based on genome phylogeny resolves widespread incomplete and uneven classifications.</title>
        <authorList>
            <person name="Rinke C."/>
            <person name="Chuvochina M."/>
            <person name="Mussig A.J."/>
            <person name="Chaumeil P.-A."/>
            <person name="Waite D.W."/>
            <person name="Whitman W.B."/>
            <person name="Parks D.H."/>
            <person name="Hugenholtz P."/>
        </authorList>
    </citation>
    <scope>NUCLEOTIDE SEQUENCE</scope>
    <source>
        <strain evidence="4">UBA8853</strain>
    </source>
</reference>
<accession>A0A832SVN3</accession>
<feature type="region of interest" description="Disordered" evidence="1">
    <location>
        <begin position="364"/>
        <end position="388"/>
    </location>
</feature>
<name>A0A832SVN3_9EURY</name>
<dbReference type="InterPro" id="IPR035922">
    <property type="entry name" value="3H_dom_sf"/>
</dbReference>
<dbReference type="AlphaFoldDB" id="A0A832SVN3"/>
<dbReference type="Gene3D" id="3.30.1340.20">
    <property type="entry name" value="3H domain"/>
    <property type="match status" value="1"/>
</dbReference>
<dbReference type="Pfam" id="PF02829">
    <property type="entry name" value="3H"/>
    <property type="match status" value="1"/>
</dbReference>
<evidence type="ECO:0000313" key="4">
    <source>
        <dbReference type="EMBL" id="HII71022.1"/>
    </source>
</evidence>
<dbReference type="InterPro" id="IPR003148">
    <property type="entry name" value="RCK_N"/>
</dbReference>
<evidence type="ECO:0000259" key="3">
    <source>
        <dbReference type="PROSITE" id="PS51201"/>
    </source>
</evidence>
<dbReference type="PANTHER" id="PTHR43833:SF9">
    <property type="entry name" value="POTASSIUM CHANNEL PROTEIN YUGO-RELATED"/>
    <property type="match status" value="1"/>
</dbReference>
<keyword evidence="2" id="KW-0472">Membrane</keyword>
<dbReference type="InterPro" id="IPR004173">
    <property type="entry name" value="3H_domain"/>
</dbReference>
<dbReference type="SUPFAM" id="SSF75500">
    <property type="entry name" value="Putative transcriptional regulator TM1602, C-terminal domain"/>
    <property type="match status" value="1"/>
</dbReference>
<dbReference type="RefSeq" id="WP_148679841.1">
    <property type="nucleotide sequence ID" value="NZ_DUJS01000005.1"/>
</dbReference>
<dbReference type="Pfam" id="PF02254">
    <property type="entry name" value="TrkA_N"/>
    <property type="match status" value="1"/>
</dbReference>
<dbReference type="InterPro" id="IPR036291">
    <property type="entry name" value="NAD(P)-bd_dom_sf"/>
</dbReference>
<protein>
    <recommendedName>
        <fullName evidence="3">RCK N-terminal domain-containing protein</fullName>
    </recommendedName>
</protein>
<dbReference type="GO" id="GO:0006813">
    <property type="term" value="P:potassium ion transport"/>
    <property type="evidence" value="ECO:0007669"/>
    <property type="project" value="InterPro"/>
</dbReference>
<dbReference type="PANTHER" id="PTHR43833">
    <property type="entry name" value="POTASSIUM CHANNEL PROTEIN 2-RELATED-RELATED"/>
    <property type="match status" value="1"/>
</dbReference>
<feature type="transmembrane region" description="Helical" evidence="2">
    <location>
        <begin position="77"/>
        <end position="102"/>
    </location>
</feature>
<dbReference type="Proteomes" id="UP000619545">
    <property type="component" value="Unassembled WGS sequence"/>
</dbReference>
<dbReference type="GO" id="GO:0036094">
    <property type="term" value="F:small molecule binding"/>
    <property type="evidence" value="ECO:0007669"/>
    <property type="project" value="InterPro"/>
</dbReference>
<comment type="caution">
    <text evidence="4">The sequence shown here is derived from an EMBL/GenBank/DDBJ whole genome shotgun (WGS) entry which is preliminary data.</text>
</comment>
<dbReference type="GeneID" id="1478144"/>
<evidence type="ECO:0000256" key="2">
    <source>
        <dbReference type="SAM" id="Phobius"/>
    </source>
</evidence>
<feature type="transmembrane region" description="Helical" evidence="2">
    <location>
        <begin position="26"/>
        <end position="45"/>
    </location>
</feature>
<proteinExistence type="predicted"/>
<evidence type="ECO:0000313" key="5">
    <source>
        <dbReference type="Proteomes" id="UP000619545"/>
    </source>
</evidence>
<evidence type="ECO:0000256" key="1">
    <source>
        <dbReference type="SAM" id="MobiDB-lite"/>
    </source>
</evidence>
<keyword evidence="2" id="KW-0812">Transmembrane</keyword>
<dbReference type="Gene3D" id="3.40.50.720">
    <property type="entry name" value="NAD(P)-binding Rossmann-like Domain"/>
    <property type="match status" value="1"/>
</dbReference>
<keyword evidence="2" id="KW-1133">Transmembrane helix</keyword>
<dbReference type="EMBL" id="DUJS01000005">
    <property type="protein sequence ID" value="HII71022.1"/>
    <property type="molecule type" value="Genomic_DNA"/>
</dbReference>
<organism evidence="4 5">
    <name type="scientific">Methanopyrus kandleri</name>
    <dbReference type="NCBI Taxonomy" id="2320"/>
    <lineage>
        <taxon>Archaea</taxon>
        <taxon>Methanobacteriati</taxon>
        <taxon>Methanobacteriota</taxon>
        <taxon>Methanomada group</taxon>
        <taxon>Methanopyri</taxon>
        <taxon>Methanopyrales</taxon>
        <taxon>Methanopyraceae</taxon>
        <taxon>Methanopyrus</taxon>
    </lineage>
</organism>
<dbReference type="Gene3D" id="1.10.287.70">
    <property type="match status" value="1"/>
</dbReference>
<dbReference type="SUPFAM" id="SSF81324">
    <property type="entry name" value="Voltage-gated potassium channels"/>
    <property type="match status" value="1"/>
</dbReference>
<dbReference type="SUPFAM" id="SSF51735">
    <property type="entry name" value="NAD(P)-binding Rossmann-fold domains"/>
    <property type="match status" value="1"/>
</dbReference>